<dbReference type="SUPFAM" id="SSF52172">
    <property type="entry name" value="CheY-like"/>
    <property type="match status" value="1"/>
</dbReference>
<proteinExistence type="predicted"/>
<accession>A0ABV6QM32</accession>
<keyword evidence="1 5" id="KW-0597">Phosphoprotein</keyword>
<dbReference type="InterPro" id="IPR001789">
    <property type="entry name" value="Sig_transdc_resp-reg_receiver"/>
</dbReference>
<evidence type="ECO:0000259" key="7">
    <source>
        <dbReference type="PROSITE" id="PS50110"/>
    </source>
</evidence>
<dbReference type="CDD" id="cd17535">
    <property type="entry name" value="REC_NarL-like"/>
    <property type="match status" value="1"/>
</dbReference>
<dbReference type="PROSITE" id="PS50110">
    <property type="entry name" value="RESPONSE_REGULATORY"/>
    <property type="match status" value="1"/>
</dbReference>
<dbReference type="InterPro" id="IPR058245">
    <property type="entry name" value="NreC/VraR/RcsB-like_REC"/>
</dbReference>
<sequence>MIRVLLADDEAMVRAGVKAILASDDTIDVVAEASDGVEAVDAAQRHRPDVAVLDIRMPRMDGLAAAAEIRRTTTETAVVILTTFSEDAYIAKALGDGASGFLLKSGDPRELIAGIKAVADGAAYLSPKVAHRVITELGAGPGGRMTRAAEAQQQIEPLTPREQEVLALVAGGLSNAEIAARLFLVEGTVKAYVSAVLTRLGVKNRVQAAIIAYEAGLVR</sequence>
<dbReference type="SMART" id="SM00421">
    <property type="entry name" value="HTH_LUXR"/>
    <property type="match status" value="1"/>
</dbReference>
<dbReference type="PROSITE" id="PS50043">
    <property type="entry name" value="HTH_LUXR_2"/>
    <property type="match status" value="1"/>
</dbReference>
<dbReference type="InterPro" id="IPR011006">
    <property type="entry name" value="CheY-like_superfamily"/>
</dbReference>
<dbReference type="PANTHER" id="PTHR43214:SF24">
    <property type="entry name" value="TRANSCRIPTIONAL REGULATORY PROTEIN NARL-RELATED"/>
    <property type="match status" value="1"/>
</dbReference>
<dbReference type="RefSeq" id="WP_380048358.1">
    <property type="nucleotide sequence ID" value="NZ_JBHLTC010000018.1"/>
</dbReference>
<evidence type="ECO:0000256" key="1">
    <source>
        <dbReference type="ARBA" id="ARBA00022553"/>
    </source>
</evidence>
<organism evidence="8 9">
    <name type="scientific">Kribbella deserti</name>
    <dbReference type="NCBI Taxonomy" id="1926257"/>
    <lineage>
        <taxon>Bacteria</taxon>
        <taxon>Bacillati</taxon>
        <taxon>Actinomycetota</taxon>
        <taxon>Actinomycetes</taxon>
        <taxon>Propionibacteriales</taxon>
        <taxon>Kribbellaceae</taxon>
        <taxon>Kribbella</taxon>
    </lineage>
</organism>
<feature type="domain" description="Response regulatory" evidence="7">
    <location>
        <begin position="3"/>
        <end position="119"/>
    </location>
</feature>
<evidence type="ECO:0000313" key="9">
    <source>
        <dbReference type="Proteomes" id="UP001589890"/>
    </source>
</evidence>
<dbReference type="InterPro" id="IPR000792">
    <property type="entry name" value="Tscrpt_reg_LuxR_C"/>
</dbReference>
<evidence type="ECO:0000256" key="5">
    <source>
        <dbReference type="PROSITE-ProRule" id="PRU00169"/>
    </source>
</evidence>
<dbReference type="SMART" id="SM00448">
    <property type="entry name" value="REC"/>
    <property type="match status" value="1"/>
</dbReference>
<dbReference type="InterPro" id="IPR039420">
    <property type="entry name" value="WalR-like"/>
</dbReference>
<keyword evidence="2" id="KW-0805">Transcription regulation</keyword>
<comment type="caution">
    <text evidence="8">The sequence shown here is derived from an EMBL/GenBank/DDBJ whole genome shotgun (WGS) entry which is preliminary data.</text>
</comment>
<keyword evidence="9" id="KW-1185">Reference proteome</keyword>
<dbReference type="Pfam" id="PF00072">
    <property type="entry name" value="Response_reg"/>
    <property type="match status" value="1"/>
</dbReference>
<dbReference type="Pfam" id="PF00196">
    <property type="entry name" value="GerE"/>
    <property type="match status" value="1"/>
</dbReference>
<protein>
    <submittedName>
        <fullName evidence="8">Response regulator</fullName>
    </submittedName>
</protein>
<evidence type="ECO:0000259" key="6">
    <source>
        <dbReference type="PROSITE" id="PS50043"/>
    </source>
</evidence>
<feature type="domain" description="HTH luxR-type" evidence="6">
    <location>
        <begin position="151"/>
        <end position="216"/>
    </location>
</feature>
<dbReference type="Gene3D" id="3.40.50.2300">
    <property type="match status" value="1"/>
</dbReference>
<dbReference type="PRINTS" id="PR00038">
    <property type="entry name" value="HTHLUXR"/>
</dbReference>
<dbReference type="EMBL" id="JBHLTC010000018">
    <property type="protein sequence ID" value="MFC0625689.1"/>
    <property type="molecule type" value="Genomic_DNA"/>
</dbReference>
<evidence type="ECO:0000313" key="8">
    <source>
        <dbReference type="EMBL" id="MFC0625689.1"/>
    </source>
</evidence>
<keyword evidence="3" id="KW-0238">DNA-binding</keyword>
<name>A0ABV6QM32_9ACTN</name>
<dbReference type="CDD" id="cd06170">
    <property type="entry name" value="LuxR_C_like"/>
    <property type="match status" value="1"/>
</dbReference>
<dbReference type="PROSITE" id="PS00622">
    <property type="entry name" value="HTH_LUXR_1"/>
    <property type="match status" value="1"/>
</dbReference>
<keyword evidence="4" id="KW-0804">Transcription</keyword>
<dbReference type="SUPFAM" id="SSF46894">
    <property type="entry name" value="C-terminal effector domain of the bipartite response regulators"/>
    <property type="match status" value="1"/>
</dbReference>
<dbReference type="InterPro" id="IPR016032">
    <property type="entry name" value="Sig_transdc_resp-reg_C-effctor"/>
</dbReference>
<evidence type="ECO:0000256" key="2">
    <source>
        <dbReference type="ARBA" id="ARBA00023015"/>
    </source>
</evidence>
<reference evidence="8 9" key="1">
    <citation type="submission" date="2024-09" db="EMBL/GenBank/DDBJ databases">
        <authorList>
            <person name="Sun Q."/>
            <person name="Mori K."/>
        </authorList>
    </citation>
    <scope>NUCLEOTIDE SEQUENCE [LARGE SCALE GENOMIC DNA]</scope>
    <source>
        <strain evidence="8 9">CGMCC 1.15906</strain>
    </source>
</reference>
<gene>
    <name evidence="8" type="ORF">ACFFGN_16550</name>
</gene>
<feature type="modified residue" description="4-aspartylphosphate" evidence="5">
    <location>
        <position position="54"/>
    </location>
</feature>
<evidence type="ECO:0000256" key="4">
    <source>
        <dbReference type="ARBA" id="ARBA00023163"/>
    </source>
</evidence>
<evidence type="ECO:0000256" key="3">
    <source>
        <dbReference type="ARBA" id="ARBA00023125"/>
    </source>
</evidence>
<dbReference type="Proteomes" id="UP001589890">
    <property type="component" value="Unassembled WGS sequence"/>
</dbReference>
<dbReference type="PANTHER" id="PTHR43214">
    <property type="entry name" value="TWO-COMPONENT RESPONSE REGULATOR"/>
    <property type="match status" value="1"/>
</dbReference>